<accession>L0ESU1</accession>
<dbReference type="KEGG" id="lcc:B488_05920"/>
<dbReference type="PANTHER" id="PTHR43798:SF29">
    <property type="entry name" value="AB HYDROLASE-1 DOMAIN-CONTAINING PROTEIN"/>
    <property type="match status" value="1"/>
</dbReference>
<evidence type="ECO:0000259" key="1">
    <source>
        <dbReference type="Pfam" id="PF12697"/>
    </source>
</evidence>
<evidence type="ECO:0000313" key="2">
    <source>
        <dbReference type="EMBL" id="AGA64584.1"/>
    </source>
</evidence>
<name>L0ESU1_LIBCB</name>
<feature type="domain" description="AB hydrolase-1" evidence="1">
    <location>
        <begin position="11"/>
        <end position="228"/>
    </location>
</feature>
<dbReference type="Gene3D" id="3.40.50.1820">
    <property type="entry name" value="alpha/beta hydrolase"/>
    <property type="match status" value="1"/>
</dbReference>
<dbReference type="AlphaFoldDB" id="L0ESU1"/>
<protein>
    <submittedName>
        <fullName evidence="2">Beta-ketoadipate enol-lactone hydrolase</fullName>
        <ecNumber evidence="2">3.1.1.24</ecNumber>
    </submittedName>
</protein>
<dbReference type="HOGENOM" id="CLU_020336_29_1_5"/>
<dbReference type="PANTHER" id="PTHR43798">
    <property type="entry name" value="MONOACYLGLYCEROL LIPASE"/>
    <property type="match status" value="1"/>
</dbReference>
<dbReference type="PRINTS" id="PR00111">
    <property type="entry name" value="ABHYDROLASE"/>
</dbReference>
<dbReference type="PATRIC" id="fig|1215343.11.peg.602"/>
<dbReference type="SUPFAM" id="SSF53474">
    <property type="entry name" value="alpha/beta-Hydrolases"/>
    <property type="match status" value="1"/>
</dbReference>
<sequence>MSRENKNINPLVFLPGLLCDQYLWQHQAQALSDVIDTFIADLTHDDTIADMARRVLKIIPHHFSIAAFSMGGYVAFEILRQAPERVTKLALFSTSAAPDSEERALQRRSTITSLELGKFKGITYRFLPKLIHISCVTNSLGEELQAMSIRVGSSAFLRQQKAILNRPDFRPILRNITIPTLVASGYEDTVIPVSEALNIHHNIPGSKFYLFTQCGHIPPLEKPQETNEVLRQWFYPVSQT</sequence>
<dbReference type="InterPro" id="IPR029058">
    <property type="entry name" value="AB_hydrolase_fold"/>
</dbReference>
<gene>
    <name evidence="2" type="ordered locus">B488_05920</name>
</gene>
<dbReference type="GO" id="GO:0047570">
    <property type="term" value="F:3-oxoadipate enol-lactonase activity"/>
    <property type="evidence" value="ECO:0007669"/>
    <property type="project" value="UniProtKB-EC"/>
</dbReference>
<evidence type="ECO:0000313" key="3">
    <source>
        <dbReference type="Proteomes" id="UP000010799"/>
    </source>
</evidence>
<keyword evidence="2" id="KW-0378">Hydrolase</keyword>
<dbReference type="RefSeq" id="WP_015273011.1">
    <property type="nucleotide sequence ID" value="NC_019907.1"/>
</dbReference>
<reference evidence="2 3" key="1">
    <citation type="journal article" date="2012" name="Stand. Genomic Sci.">
        <title>Complete genome sequence of Liberibacter crescens BT-1.</title>
        <authorList>
            <person name="Leonard M.T."/>
            <person name="Fagen J.R."/>
            <person name="Davis-Richardson A.G."/>
            <person name="Davis M.J."/>
            <person name="Triplett E.W."/>
        </authorList>
    </citation>
    <scope>NUCLEOTIDE SEQUENCE [LARGE SCALE GENOMIC DNA]</scope>
    <source>
        <strain evidence="2 3">BT-1</strain>
    </source>
</reference>
<dbReference type="EC" id="3.1.1.24" evidence="2"/>
<dbReference type="EMBL" id="CP003789">
    <property type="protein sequence ID" value="AGA64584.1"/>
    <property type="molecule type" value="Genomic_DNA"/>
</dbReference>
<proteinExistence type="predicted"/>
<dbReference type="InterPro" id="IPR050266">
    <property type="entry name" value="AB_hydrolase_sf"/>
</dbReference>
<dbReference type="eggNOG" id="COG2021">
    <property type="taxonomic scope" value="Bacteria"/>
</dbReference>
<organism evidence="2 3">
    <name type="scientific">Liberibacter crescens (strain BT-1)</name>
    <dbReference type="NCBI Taxonomy" id="1215343"/>
    <lineage>
        <taxon>Bacteria</taxon>
        <taxon>Pseudomonadati</taxon>
        <taxon>Pseudomonadota</taxon>
        <taxon>Alphaproteobacteria</taxon>
        <taxon>Hyphomicrobiales</taxon>
        <taxon>Rhizobiaceae</taxon>
        <taxon>Liberibacter</taxon>
    </lineage>
</organism>
<dbReference type="STRING" id="1215343.B488_05920"/>
<dbReference type="InterPro" id="IPR000073">
    <property type="entry name" value="AB_hydrolase_1"/>
</dbReference>
<dbReference type="Pfam" id="PF12697">
    <property type="entry name" value="Abhydrolase_6"/>
    <property type="match status" value="1"/>
</dbReference>
<dbReference type="Proteomes" id="UP000010799">
    <property type="component" value="Chromosome"/>
</dbReference>
<keyword evidence="3" id="KW-1185">Reference proteome</keyword>